<dbReference type="Proteomes" id="UP000031586">
    <property type="component" value="Unassembled WGS sequence"/>
</dbReference>
<protein>
    <submittedName>
        <fullName evidence="1">Uncharacterized protein</fullName>
    </submittedName>
</protein>
<comment type="caution">
    <text evidence="1">The sequence shown here is derived from an EMBL/GenBank/DDBJ whole genome shotgun (WGS) entry which is preliminary data.</text>
</comment>
<dbReference type="AlphaFoldDB" id="A0A0C1W9I0"/>
<proteinExistence type="predicted"/>
<dbReference type="EMBL" id="JPRD01000015">
    <property type="protein sequence ID" value="KIF53007.1"/>
    <property type="molecule type" value="Genomic_DNA"/>
</dbReference>
<accession>A0A0C1W9I0</accession>
<dbReference type="PATRIC" id="fig|1229493.5.peg.813"/>
<evidence type="ECO:0000313" key="2">
    <source>
        <dbReference type="Proteomes" id="UP000031586"/>
    </source>
</evidence>
<reference evidence="1 2" key="1">
    <citation type="submission" date="2014-07" db="EMBL/GenBank/DDBJ databases">
        <title>Unique and conserved regions in Vibrio harveyi and related species in comparison with the shrimp pathogen Vibrio harveyi CAIM 1792.</title>
        <authorList>
            <person name="Espinoza-Valles I."/>
            <person name="Vora G."/>
            <person name="Leekitcharoenphon P."/>
            <person name="Ussery D."/>
            <person name="Hoj L."/>
            <person name="Gomez-Gil B."/>
        </authorList>
    </citation>
    <scope>NUCLEOTIDE SEQUENCE [LARGE SCALE GENOMIC DNA]</scope>
    <source>
        <strain evidence="2">CAIM 1854 / LMG 25443</strain>
    </source>
</reference>
<name>A0A0C1W9I0_9VIBR</name>
<organism evidence="1 2">
    <name type="scientific">Vibrio owensii CAIM 1854 = LMG 25443</name>
    <dbReference type="NCBI Taxonomy" id="1229493"/>
    <lineage>
        <taxon>Bacteria</taxon>
        <taxon>Pseudomonadati</taxon>
        <taxon>Pseudomonadota</taxon>
        <taxon>Gammaproteobacteria</taxon>
        <taxon>Vibrionales</taxon>
        <taxon>Vibrionaceae</taxon>
        <taxon>Vibrio</taxon>
    </lineage>
</organism>
<gene>
    <name evidence="1" type="ORF">H735_08635</name>
</gene>
<sequence>MNTETTQSKNELFLVDRRDGKLGVHFRSVVDAEGKVQPIPRELKHYIGSIPIERDGSFSEVRMPFDEYLKQVNLAKAKK</sequence>
<evidence type="ECO:0000313" key="1">
    <source>
        <dbReference type="EMBL" id="KIF53007.1"/>
    </source>
</evidence>
<dbReference type="RefSeq" id="WP_020194170.1">
    <property type="nucleotide sequence ID" value="NZ_BAOH01000005.1"/>
</dbReference>